<dbReference type="Pfam" id="PF06874">
    <property type="entry name" value="FBPase_2"/>
    <property type="match status" value="1"/>
</dbReference>
<accession>A0A4V6L135</accession>
<proteinExistence type="inferred from homology"/>
<dbReference type="UniPathway" id="UPA00138"/>
<evidence type="ECO:0000256" key="3">
    <source>
        <dbReference type="ARBA" id="ARBA00023277"/>
    </source>
</evidence>
<sequence length="656" mass="76424">MSQTTIAHRLKERTTRLAMLQYYQLLKEKFPTKSSLITEMINLDAICHLPKGTEHFLSDLHGEYQAFDYLLRNGSGSIKKKIQECFPQKKVADIETLCQYIYYPVEKIQARQEILDQATLNRELCNYLLDLLQLVKYIGGKYTRSKVRKMLPPDYAYIMEELLTEEQPDKNKQYYYNAIISKVTELEQLDNLFIAFAHLIQGLAIDHLHVVGDIFDRGQYPDLIIDRLKGFQNIDIQWGNHDITWIGAMSGSYICMINVIRIAARYNSLALIEDRYGINLRRLIDYSHRYFNEEAVFNPILDGDHISESERLTLNKLQQATALLQFKLEHQLIKRRPEFGMEASQLFSKIDPEKKTIKLGKKVYPLQSFPYHKLVWDHAELLTEEEEQILKGLMYRFQSSEKLESHIDFLMEKGAMYHISNNHLLFHGCMPMHSNGDFKSMRFGNCIYSGKALLDFFQEQVRESYKNRDQHEDLATDIFWYLWCGEVSSLFGKNRMTTFERYYIADKASHHEEKNPYYRLREDEEICLRILAEFGLDANGHIVNGHTPVKEKGGELPIKANGRIIIIDGGLAKGYQKTTGIAGYTLISNSYGLELVAHKPFSSVKDVLEGKCDIIFIKRLVEQVEDRTLVKDTDNGKKLLQEIADLDHLYHHFDQY</sequence>
<dbReference type="SUPFAM" id="SSF56300">
    <property type="entry name" value="Metallo-dependent phosphatases"/>
    <property type="match status" value="1"/>
</dbReference>
<dbReference type="HAMAP" id="MF_01854">
    <property type="entry name" value="FBPase_class3"/>
    <property type="match status" value="1"/>
</dbReference>
<dbReference type="InterPro" id="IPR029052">
    <property type="entry name" value="Metallo-depent_PP-like"/>
</dbReference>
<dbReference type="InterPro" id="IPR009164">
    <property type="entry name" value="FBPtase_class3"/>
</dbReference>
<dbReference type="EMBL" id="LR594035">
    <property type="protein sequence ID" value="VTS18637.1"/>
    <property type="molecule type" value="Genomic_DNA"/>
</dbReference>
<dbReference type="EC" id="3.1.3.11" evidence="4"/>
<dbReference type="GO" id="GO:0042132">
    <property type="term" value="F:fructose 1,6-bisphosphate 1-phosphatase activity"/>
    <property type="evidence" value="ECO:0007669"/>
    <property type="project" value="UniProtKB-UniRule"/>
</dbReference>
<gene>
    <name evidence="4 5" type="primary">fbp</name>
    <name evidence="5" type="ORF">NCTC5385_00803</name>
</gene>
<evidence type="ECO:0000256" key="2">
    <source>
        <dbReference type="ARBA" id="ARBA00023211"/>
    </source>
</evidence>
<keyword evidence="2 4" id="KW-0464">Manganese</keyword>
<evidence type="ECO:0000313" key="5">
    <source>
        <dbReference type="EMBL" id="VTS18637.1"/>
    </source>
</evidence>
<keyword evidence="1 4" id="KW-0378">Hydrolase</keyword>
<evidence type="ECO:0000256" key="4">
    <source>
        <dbReference type="HAMAP-Rule" id="MF_01854"/>
    </source>
</evidence>
<dbReference type="PIRSF" id="PIRSF000906">
    <property type="entry name" value="FBPtase_Bacill"/>
    <property type="match status" value="1"/>
</dbReference>
<organism evidence="5 6">
    <name type="scientific">Streptococcus pseudoporcinus</name>
    <dbReference type="NCBI Taxonomy" id="361101"/>
    <lineage>
        <taxon>Bacteria</taxon>
        <taxon>Bacillati</taxon>
        <taxon>Bacillota</taxon>
        <taxon>Bacilli</taxon>
        <taxon>Lactobacillales</taxon>
        <taxon>Streptococcaceae</taxon>
        <taxon>Streptococcus</taxon>
    </lineage>
</organism>
<dbReference type="AlphaFoldDB" id="A0A4V6L135"/>
<dbReference type="GO" id="GO:0006094">
    <property type="term" value="P:gluconeogenesis"/>
    <property type="evidence" value="ECO:0007669"/>
    <property type="project" value="UniProtKB-UniRule"/>
</dbReference>
<dbReference type="Proteomes" id="UP000304914">
    <property type="component" value="Chromosome"/>
</dbReference>
<evidence type="ECO:0000313" key="6">
    <source>
        <dbReference type="Proteomes" id="UP000304914"/>
    </source>
</evidence>
<keyword evidence="3 4" id="KW-0119">Carbohydrate metabolism</keyword>
<evidence type="ECO:0000256" key="1">
    <source>
        <dbReference type="ARBA" id="ARBA00022801"/>
    </source>
</evidence>
<dbReference type="STRING" id="873448.STRPO_0663"/>
<dbReference type="Gene3D" id="3.60.21.10">
    <property type="match status" value="1"/>
</dbReference>
<protein>
    <recommendedName>
        <fullName evidence="4">Fructose-1,6-bisphosphatase class 3</fullName>
        <shortName evidence="4">FBPase class 3</shortName>
        <ecNumber evidence="4">3.1.3.11</ecNumber>
    </recommendedName>
    <alternativeName>
        <fullName evidence="4">D-fructose-1,6-bisphosphate 1-phosphohydrolase class 3</fullName>
    </alternativeName>
</protein>
<comment type="cofactor">
    <cofactor evidence="4">
        <name>Mn(2+)</name>
        <dbReference type="ChEBI" id="CHEBI:29035"/>
    </cofactor>
</comment>
<comment type="pathway">
    <text evidence="4">Carbohydrate biosynthesis; gluconeogenesis.</text>
</comment>
<reference evidence="5 6" key="1">
    <citation type="submission" date="2019-05" db="EMBL/GenBank/DDBJ databases">
        <authorList>
            <consortium name="Pathogen Informatics"/>
        </authorList>
    </citation>
    <scope>NUCLEOTIDE SEQUENCE [LARGE SCALE GENOMIC DNA]</scope>
    <source>
        <strain evidence="5 6">NCTC5385</strain>
    </source>
</reference>
<name>A0A4V6L135_9STRE</name>
<comment type="similarity">
    <text evidence="4">Belongs to the FBPase class 3 family.</text>
</comment>
<comment type="catalytic activity">
    <reaction evidence="4">
        <text>beta-D-fructose 1,6-bisphosphate + H2O = beta-D-fructose 6-phosphate + phosphate</text>
        <dbReference type="Rhea" id="RHEA:11064"/>
        <dbReference type="ChEBI" id="CHEBI:15377"/>
        <dbReference type="ChEBI" id="CHEBI:32966"/>
        <dbReference type="ChEBI" id="CHEBI:43474"/>
        <dbReference type="ChEBI" id="CHEBI:57634"/>
        <dbReference type="EC" id="3.1.3.11"/>
    </reaction>
</comment>